<evidence type="ECO:0000256" key="2">
    <source>
        <dbReference type="ARBA" id="ARBA00011245"/>
    </source>
</evidence>
<evidence type="ECO:0000256" key="8">
    <source>
        <dbReference type="ARBA" id="ARBA00022842"/>
    </source>
</evidence>
<dbReference type="InterPro" id="IPR011761">
    <property type="entry name" value="ATP-grasp"/>
</dbReference>
<dbReference type="PANTHER" id="PTHR14217">
    <property type="entry name" value="INOSITOL-TETRAKISPHOSPHATE 1-KINASE"/>
    <property type="match status" value="1"/>
</dbReference>
<evidence type="ECO:0000256" key="6">
    <source>
        <dbReference type="ARBA" id="ARBA00022777"/>
    </source>
</evidence>
<keyword evidence="3 9" id="KW-0808">Transferase</keyword>
<keyword evidence="4 9" id="KW-0479">Metal-binding</keyword>
<sequence length="334" mass="36504">MSGETMIEVGYALADKKVKSFVQPSLIAHARSKGVNLVWVDICKPLEEQGPFDVIIHKLAGEEWSKQLAEYKVRHPGVIIVDPPEAIEKLHNRISMLQAVAQVQISEAPATCGIPNQLIVENAEAMSNKEAIDALTFPVIAKPLVADGSATSHAMFLIFNVRGLVKLKPPMVLQEFVNHGGVIFKVYVAGEYFKCVQRKSLPDIHEDQMESTEEPLSFSQISNMAAAASGESGTLVDENLANAKFPPASFIADMANGLREALGLRLFNFDVIRDTKVGNRYLVIDINYFPGYAKMPEYESVLTDFFLALAREKAGATASESLAAIANQLSTPIK</sequence>
<evidence type="ECO:0000256" key="4">
    <source>
        <dbReference type="ARBA" id="ARBA00022723"/>
    </source>
</evidence>
<dbReference type="Gene3D" id="3.30.470.20">
    <property type="entry name" value="ATP-grasp fold, B domain"/>
    <property type="match status" value="1"/>
</dbReference>
<comment type="catalytic activity">
    <reaction evidence="9">
        <text>1D-myo-inositol 3,4,5,6-tetrakisphosphate + ATP = 1D-myo-inositol 1,3,4,5,6-pentakisphosphate + ADP + H(+)</text>
        <dbReference type="Rhea" id="RHEA:12452"/>
        <dbReference type="ChEBI" id="CHEBI:15378"/>
        <dbReference type="ChEBI" id="CHEBI:30616"/>
        <dbReference type="ChEBI" id="CHEBI:57539"/>
        <dbReference type="ChEBI" id="CHEBI:57733"/>
        <dbReference type="ChEBI" id="CHEBI:456216"/>
        <dbReference type="EC" id="2.7.1.134"/>
    </reaction>
</comment>
<comment type="function">
    <text evidence="9">Kinase that can phosphorylate various inositol polyphosphate such as Ins(3,4,5,6)P4 or Ins(1,3,4)P3.</text>
</comment>
<dbReference type="EMBL" id="OZ020105">
    <property type="protein sequence ID" value="CAK9257641.1"/>
    <property type="molecule type" value="Genomic_DNA"/>
</dbReference>
<keyword evidence="5 9" id="KW-0547">Nucleotide-binding</keyword>
<evidence type="ECO:0000256" key="5">
    <source>
        <dbReference type="ARBA" id="ARBA00022741"/>
    </source>
</evidence>
<evidence type="ECO:0000313" key="11">
    <source>
        <dbReference type="EMBL" id="CAK9257641.1"/>
    </source>
</evidence>
<dbReference type="Pfam" id="PF17927">
    <property type="entry name" value="Ins134_P3_kin_N"/>
    <property type="match status" value="1"/>
</dbReference>
<reference evidence="11" key="1">
    <citation type="submission" date="2024-02" db="EMBL/GenBank/DDBJ databases">
        <authorList>
            <consortium name="ELIXIR-Norway"/>
            <consortium name="Elixir Norway"/>
        </authorList>
    </citation>
    <scope>NUCLEOTIDE SEQUENCE</scope>
</reference>
<dbReference type="SUPFAM" id="SSF56059">
    <property type="entry name" value="Glutathione synthetase ATP-binding domain-like"/>
    <property type="match status" value="1"/>
</dbReference>
<evidence type="ECO:0000256" key="7">
    <source>
        <dbReference type="ARBA" id="ARBA00022840"/>
    </source>
</evidence>
<organism evidence="11 12">
    <name type="scientific">Sphagnum jensenii</name>
    <dbReference type="NCBI Taxonomy" id="128206"/>
    <lineage>
        <taxon>Eukaryota</taxon>
        <taxon>Viridiplantae</taxon>
        <taxon>Streptophyta</taxon>
        <taxon>Embryophyta</taxon>
        <taxon>Bryophyta</taxon>
        <taxon>Sphagnophytina</taxon>
        <taxon>Sphagnopsida</taxon>
        <taxon>Sphagnales</taxon>
        <taxon>Sphagnaceae</taxon>
        <taxon>Sphagnum</taxon>
    </lineage>
</organism>
<keyword evidence="8 9" id="KW-0460">Magnesium</keyword>
<dbReference type="PIRSF" id="PIRSF038186">
    <property type="entry name" value="ITPK"/>
    <property type="match status" value="1"/>
</dbReference>
<comment type="cofactor">
    <cofactor evidence="9">
        <name>Mg(2+)</name>
        <dbReference type="ChEBI" id="CHEBI:18420"/>
    </cofactor>
    <text evidence="9">Binds 2 magnesium ions per subunit.</text>
</comment>
<dbReference type="InterPro" id="IPR041429">
    <property type="entry name" value="ITPK1_N"/>
</dbReference>
<dbReference type="InterPro" id="IPR040464">
    <property type="entry name" value="InsP(3)kin_ATP-grasp"/>
</dbReference>
<evidence type="ECO:0000256" key="9">
    <source>
        <dbReference type="PIRNR" id="PIRNR038186"/>
    </source>
</evidence>
<dbReference type="InterPro" id="IPR008656">
    <property type="entry name" value="Inositol_tetrakis-P_1-kinase"/>
</dbReference>
<evidence type="ECO:0000256" key="1">
    <source>
        <dbReference type="ARBA" id="ARBA00009601"/>
    </source>
</evidence>
<comment type="similarity">
    <text evidence="1 9">Belongs to the ITPK1 family.</text>
</comment>
<evidence type="ECO:0000313" key="12">
    <source>
        <dbReference type="Proteomes" id="UP001497444"/>
    </source>
</evidence>
<evidence type="ECO:0000256" key="3">
    <source>
        <dbReference type="ARBA" id="ARBA00022679"/>
    </source>
</evidence>
<keyword evidence="6 9" id="KW-0418">Kinase</keyword>
<dbReference type="Proteomes" id="UP001497444">
    <property type="component" value="Chromosome 10"/>
</dbReference>
<comment type="subunit">
    <text evidence="2 9">Monomer.</text>
</comment>
<dbReference type="PANTHER" id="PTHR14217:SF24">
    <property type="entry name" value="INOSITOL-TETRAKISPHOSPHATE 1-KINASE 1"/>
    <property type="match status" value="1"/>
</dbReference>
<accession>A0ABP0VUN3</accession>
<gene>
    <name evidence="11" type="ORF">CSSPJE1EN1_LOCUS3119</name>
</gene>
<dbReference type="PROSITE" id="PS50975">
    <property type="entry name" value="ATP_GRASP"/>
    <property type="match status" value="1"/>
</dbReference>
<dbReference type="Pfam" id="PF05770">
    <property type="entry name" value="Ins134_P3_kin"/>
    <property type="match status" value="1"/>
</dbReference>
<feature type="domain" description="ATP-grasp" evidence="10">
    <location>
        <begin position="104"/>
        <end position="314"/>
    </location>
</feature>
<keyword evidence="7 9" id="KW-0067">ATP-binding</keyword>
<name>A0ABP0VUN3_9BRYO</name>
<dbReference type="EC" id="2.7.1.134" evidence="9"/>
<proteinExistence type="inferred from homology"/>
<evidence type="ECO:0000259" key="10">
    <source>
        <dbReference type="PROSITE" id="PS50975"/>
    </source>
</evidence>
<protein>
    <recommendedName>
        <fullName evidence="9">Inositol-tetrakisphosphate 1-kinase</fullName>
        <ecNumber evidence="9">2.7.1.134</ecNumber>
    </recommendedName>
</protein>
<keyword evidence="12" id="KW-1185">Reference proteome</keyword>